<dbReference type="PANTHER" id="PTHR10887">
    <property type="entry name" value="DNA2/NAM7 HELICASE FAMILY"/>
    <property type="match status" value="1"/>
</dbReference>
<dbReference type="SUPFAM" id="SSF52540">
    <property type="entry name" value="P-loop containing nucleoside triphosphate hydrolases"/>
    <property type="match status" value="1"/>
</dbReference>
<feature type="compositionally biased region" description="Low complexity" evidence="2">
    <location>
        <begin position="910"/>
        <end position="941"/>
    </location>
</feature>
<organism evidence="7 8">
    <name type="scientific">Hohenbuehelia grisea</name>
    <dbReference type="NCBI Taxonomy" id="104357"/>
    <lineage>
        <taxon>Eukaryota</taxon>
        <taxon>Fungi</taxon>
        <taxon>Dikarya</taxon>
        <taxon>Basidiomycota</taxon>
        <taxon>Agaricomycotina</taxon>
        <taxon>Agaricomycetes</taxon>
        <taxon>Agaricomycetidae</taxon>
        <taxon>Agaricales</taxon>
        <taxon>Pleurotineae</taxon>
        <taxon>Pleurotaceae</taxon>
        <taxon>Hohenbuehelia</taxon>
    </lineage>
</organism>
<evidence type="ECO:0000259" key="5">
    <source>
        <dbReference type="Pfam" id="PF13087"/>
    </source>
</evidence>
<proteinExistence type="predicted"/>
<feature type="domain" description="Helicase SEN1 beta-barrel" evidence="6">
    <location>
        <begin position="1156"/>
        <end position="1246"/>
    </location>
</feature>
<dbReference type="InterPro" id="IPR041679">
    <property type="entry name" value="DNA2/NAM7-like_C"/>
</dbReference>
<dbReference type="Gene3D" id="3.40.50.300">
    <property type="entry name" value="P-loop containing nucleotide triphosphate hydrolases"/>
    <property type="match status" value="2"/>
</dbReference>
<sequence length="1952" mass="216670">MAPSPPAKATVAKIQACLADLRDSPVDTVSCPESTMAMLYNYLMEVPECTPDGVYHWFCDKASPITYDAATFLLRLFAYTSPQVEAWKERLRGCFLGCCLCVCGFEAAKQSSKTTFFGAFTPTVLEGFNDHLVQWQSSIILECLQTLGISDTSSTSSGNTLSDAPSAIVYQMTSTIPLLKDPKIISVLRSFPPVHPFLEWPEDPIPPGMLMLLLDQNSAIRTWAADQIKRCKTVPIPIATLDDRYKSALGTIMSALSASQSASAAYSFCDDRFEQWSGFTSVIRMLPPEVLSTPIAGINDPRRLVIGHLHDTGPHFLAVLQCFLLVLKRLGTGVWAGEGPEYPPIVFDSVKDNVSFLNSLSEIKPQGHNHWLLAWFAEYLRTVQEPAAYSNVLAKMADFMCEELQHERFRDVRPSIMVTATRLLMSAFRLAERGTTRRTSVLSVLDIHSEALIAVAFTRAYAEPKWNEARSAARDLVASILEADTKSIVDVVKVLFQVLAKGNAVANPPDIRRQYWKKAYESLRPQDNEGYSLLIRLIGQSAYLDALSKVAFKAALKAASKTHLGGKLAAVADRAETSLDEVNQALALIRQGFQLALTKFANAHLSSTVLDLFRMPGVTKNVILLMLSPVDSIQTSAQTLVGAAFDVDGRLDCFRPLLQNMPEQAMQGLHEFLDTFNTYTPMVTEACSLSKSLVRCFTDIIEVLCASPDGLFRNPRFLFPKDGYKPGPELPKLWSLMAKSIALIFKRTPLWATYFESEEMIIWMRDALIFGRDMLAQRMVFETAANSCEDGEDSSQQRKKKRASNIGKTMMEDMQELLPELARWLRLTDEELLHQSFALLESLLDCFRTTGIAPSEAGLKKLNKHVVDARTSDPTRPQTRLDASRIAKLEAAIASFDDEDDVQIVSYSPAVVPSKPTPSSSKVKLEPKPSALAKPAKPGLKSSVPLKQSKPPVVQAFSKSLPLSDRKSSGRPKDKEDVPEAAPRPSFRRASTTSSSASRAPHVRKDAGAKGQARSDDTSSGSESEEEESQAKGLAALAKLERIPKIKKPVEARQVKMIEVPGMKKNAVQERIDRREEARRTALRLRPNITSLLRIILSWNYDHQGSDPPVVGAKPHLLHVPEKFNDCDSYRRVFEPLLIMECWAGIIRSKTDGVEFYESRIVSRGYTDDFLDLDVTITESVRSNWYLAETDIVLLRNPDGQKSVLTKTVSSRKSLNGIQATLRCFFGNGLVDPGLLINSVWRLGKVFSLTTISREYGALMALPYYDSVDAILRAQLPKPAIIDKKTVDQIMEKHKVNPPQATAIASALRSRGFTLIQGPPGTGKTATICALVTAFLSSRPDLIATPGNQALPAKVLICAPSNAAIDEVASRIKQTFRDTKFKVVRTGADQAIGYGVKDISLDALVDEKLSAQEGSSKETNDRIVALRNEIESIKKLKQQKEEELSKIHDNAIRHQALREELVGINDRRTNLSRQLNTFRDQQKSQSRAMDAMRRRIKMEVLQQADVICTTLSGSAHELLEPFEFEMTVIDEAAQAIELSALIPFRFRCKNFVLVGDPQQLPPTVISMEACRFKYDQSLFTRLFSQNTGSVHLLSIQYRMHPDISRLPSQVFYDGKLLDGPDMATKTKQPWHLHEKFGAARFFNVVTGREESFRQSQRNVTECQVAVALYARLRLEFAHTTFTVGVVTMYRAQLVELGKQFEQRFGPEIRSEVDFNTVDGFQGQEKDVIILSCVRAGPGVERVGFVADIRRMNVALTRAKSSLFILGNAATLSRSNDTWKRIVDDARSRQILTEVDTSYFSSPSRSITTAKLVKSSTSPQKTQAFPPPPSDLVTPRQFKADRQPATSASQEAHSPDGRAPVTSHGVKRRADDDPAGARDSKIHTLSERTEPASHPPQTRGINPPNGAINPNGPRGTIRAREDSSADQARPPVKRPKKAPNLFIPRKPPPPQKR</sequence>
<dbReference type="InterPro" id="IPR024481">
    <property type="entry name" value="Helicase_Sen1_N"/>
</dbReference>
<dbReference type="CDD" id="cd18042">
    <property type="entry name" value="DEXXQc_SETX"/>
    <property type="match status" value="1"/>
</dbReference>
<evidence type="ECO:0000313" key="8">
    <source>
        <dbReference type="Proteomes" id="UP001556367"/>
    </source>
</evidence>
<dbReference type="PANTHER" id="PTHR10887:SF495">
    <property type="entry name" value="HELICASE SENATAXIN ISOFORM X1-RELATED"/>
    <property type="match status" value="1"/>
</dbReference>
<evidence type="ECO:0000313" key="7">
    <source>
        <dbReference type="EMBL" id="KAL0961073.1"/>
    </source>
</evidence>
<feature type="domain" description="DNA2/NAM7 helicase-like C-terminal" evidence="5">
    <location>
        <begin position="1574"/>
        <end position="1768"/>
    </location>
</feature>
<dbReference type="InterPro" id="IPR056474">
    <property type="entry name" value="SEN1_barrel"/>
</dbReference>
<keyword evidence="8" id="KW-1185">Reference proteome</keyword>
<feature type="compositionally biased region" description="Basic and acidic residues" evidence="2">
    <location>
        <begin position="1867"/>
        <end position="1890"/>
    </location>
</feature>
<feature type="compositionally biased region" description="Polar residues" evidence="2">
    <location>
        <begin position="1810"/>
        <end position="1822"/>
    </location>
</feature>
<evidence type="ECO:0000259" key="4">
    <source>
        <dbReference type="Pfam" id="PF13086"/>
    </source>
</evidence>
<dbReference type="Proteomes" id="UP001556367">
    <property type="component" value="Unassembled WGS sequence"/>
</dbReference>
<feature type="region of interest" description="Disordered" evidence="2">
    <location>
        <begin position="1810"/>
        <end position="1952"/>
    </location>
</feature>
<dbReference type="CDD" id="cd18808">
    <property type="entry name" value="SF1_C_Upf1"/>
    <property type="match status" value="1"/>
</dbReference>
<feature type="compositionally biased region" description="Low complexity" evidence="2">
    <location>
        <begin position="1898"/>
        <end position="1914"/>
    </location>
</feature>
<dbReference type="InterPro" id="IPR047187">
    <property type="entry name" value="SF1_C_Upf1"/>
</dbReference>
<accession>A0ABR3K0S3</accession>
<protein>
    <submittedName>
        <fullName evidence="7">Uncharacterized protein</fullName>
    </submittedName>
</protein>
<feature type="coiled-coil region" evidence="1">
    <location>
        <begin position="1416"/>
        <end position="1474"/>
    </location>
</feature>
<evidence type="ECO:0000256" key="2">
    <source>
        <dbReference type="SAM" id="MobiDB-lite"/>
    </source>
</evidence>
<dbReference type="Pfam" id="PF12726">
    <property type="entry name" value="SEN1_N"/>
    <property type="match status" value="1"/>
</dbReference>
<reference evidence="8" key="1">
    <citation type="submission" date="2024-06" db="EMBL/GenBank/DDBJ databases">
        <title>Multi-omics analyses provide insights into the biosynthesis of the anticancer antibiotic pleurotin in Hohenbuehelia grisea.</title>
        <authorList>
            <person name="Weaver J.A."/>
            <person name="Alberti F."/>
        </authorList>
    </citation>
    <scope>NUCLEOTIDE SEQUENCE [LARGE SCALE GENOMIC DNA]</scope>
    <source>
        <strain evidence="8">T-177</strain>
    </source>
</reference>
<feature type="compositionally biased region" description="Basic and acidic residues" evidence="2">
    <location>
        <begin position="1003"/>
        <end position="1017"/>
    </location>
</feature>
<dbReference type="Pfam" id="PF13087">
    <property type="entry name" value="AAA_12"/>
    <property type="match status" value="1"/>
</dbReference>
<dbReference type="Pfam" id="PF13086">
    <property type="entry name" value="AAA_11"/>
    <property type="match status" value="1"/>
</dbReference>
<feature type="compositionally biased region" description="Low complexity" evidence="2">
    <location>
        <begin position="983"/>
        <end position="1000"/>
    </location>
</feature>
<dbReference type="Pfam" id="PF23576">
    <property type="entry name" value="SEN1_barrel"/>
    <property type="match status" value="1"/>
</dbReference>
<dbReference type="InterPro" id="IPR027417">
    <property type="entry name" value="P-loop_NTPase"/>
</dbReference>
<feature type="region of interest" description="Disordered" evidence="2">
    <location>
        <begin position="910"/>
        <end position="1033"/>
    </location>
</feature>
<evidence type="ECO:0000259" key="6">
    <source>
        <dbReference type="Pfam" id="PF23576"/>
    </source>
</evidence>
<comment type="caution">
    <text evidence="7">The sequence shown here is derived from an EMBL/GenBank/DDBJ whole genome shotgun (WGS) entry which is preliminary data.</text>
</comment>
<feature type="compositionally biased region" description="Basic and acidic residues" evidence="2">
    <location>
        <begin position="964"/>
        <end position="978"/>
    </location>
</feature>
<dbReference type="EMBL" id="JASNQZ010000001">
    <property type="protein sequence ID" value="KAL0961073.1"/>
    <property type="molecule type" value="Genomic_DNA"/>
</dbReference>
<evidence type="ECO:0000259" key="3">
    <source>
        <dbReference type="Pfam" id="PF12726"/>
    </source>
</evidence>
<keyword evidence="1" id="KW-0175">Coiled coil</keyword>
<feature type="domain" description="DNA2/NAM7 helicase helicase" evidence="4">
    <location>
        <begin position="1296"/>
        <end position="1566"/>
    </location>
</feature>
<name>A0ABR3K0S3_9AGAR</name>
<gene>
    <name evidence="7" type="ORF">HGRIS_014934</name>
</gene>
<evidence type="ECO:0000256" key="1">
    <source>
        <dbReference type="SAM" id="Coils"/>
    </source>
</evidence>
<dbReference type="InterPro" id="IPR041677">
    <property type="entry name" value="DNA2/NAM7_AAA_11"/>
</dbReference>
<dbReference type="InterPro" id="IPR045055">
    <property type="entry name" value="DNA2/NAM7-like"/>
</dbReference>
<feature type="domain" description="Helicase Sen1 N-terminal" evidence="3">
    <location>
        <begin position="87"/>
        <end position="837"/>
    </location>
</feature>